<evidence type="ECO:0000256" key="1">
    <source>
        <dbReference type="SAM" id="Phobius"/>
    </source>
</evidence>
<dbReference type="Proteomes" id="UP001515100">
    <property type="component" value="Unassembled WGS sequence"/>
</dbReference>
<dbReference type="AlphaFoldDB" id="A0A641ARP1"/>
<comment type="caution">
    <text evidence="2">The sequence shown here is derived from an EMBL/GenBank/DDBJ whole genome shotgun (WGS) entry which is preliminary data.</text>
</comment>
<evidence type="ECO:0000313" key="2">
    <source>
        <dbReference type="EMBL" id="KAA1378742.1"/>
    </source>
</evidence>
<keyword evidence="3" id="KW-1185">Reference proteome</keyword>
<reference evidence="2" key="1">
    <citation type="submission" date="2019-09" db="EMBL/GenBank/DDBJ databases">
        <authorList>
            <person name="Li J."/>
        </authorList>
    </citation>
    <scope>NUCLEOTIDE SEQUENCE [LARGE SCALE GENOMIC DNA]</scope>
    <source>
        <strain evidence="2">NRBC 14897</strain>
    </source>
</reference>
<keyword evidence="1" id="KW-0472">Membrane</keyword>
<keyword evidence="1" id="KW-1133">Transmembrane helix</keyword>
<gene>
    <name evidence="2" type="ORF">ESP62_010440</name>
</gene>
<keyword evidence="1" id="KW-0812">Transmembrane</keyword>
<dbReference type="EMBL" id="SDPP02000002">
    <property type="protein sequence ID" value="KAA1378742.1"/>
    <property type="molecule type" value="Genomic_DNA"/>
</dbReference>
<protein>
    <submittedName>
        <fullName evidence="2">Uncharacterized protein</fullName>
    </submittedName>
</protein>
<sequence length="60" mass="5967">MLSFFTGWSLSSVLTGIAIPAVAGVIIAGVTNVALVNSTTGAPSGSDNPASQSIIVYGER</sequence>
<proteinExistence type="predicted"/>
<evidence type="ECO:0000313" key="3">
    <source>
        <dbReference type="Proteomes" id="UP001515100"/>
    </source>
</evidence>
<feature type="transmembrane region" description="Helical" evidence="1">
    <location>
        <begin position="12"/>
        <end position="36"/>
    </location>
</feature>
<dbReference type="RefSeq" id="WP_129182063.1">
    <property type="nucleotide sequence ID" value="NZ_JAGIOG010000001.1"/>
</dbReference>
<organism evidence="2 3">
    <name type="scientific">Aeromicrobium fastidiosum</name>
    <dbReference type="NCBI Taxonomy" id="52699"/>
    <lineage>
        <taxon>Bacteria</taxon>
        <taxon>Bacillati</taxon>
        <taxon>Actinomycetota</taxon>
        <taxon>Actinomycetes</taxon>
        <taxon>Propionibacteriales</taxon>
        <taxon>Nocardioidaceae</taxon>
        <taxon>Aeromicrobium</taxon>
    </lineage>
</organism>
<accession>A0A641ARP1</accession>
<name>A0A641ARP1_9ACTN</name>